<dbReference type="InterPro" id="IPR017517">
    <property type="entry name" value="Maleyloyr_isom"/>
</dbReference>
<dbReference type="SUPFAM" id="SSF109854">
    <property type="entry name" value="DinB/YfiT-like putative metalloenzymes"/>
    <property type="match status" value="1"/>
</dbReference>
<name>A0ABS4Q104_9PSEU</name>
<dbReference type="Proteomes" id="UP000741013">
    <property type="component" value="Unassembled WGS sequence"/>
</dbReference>
<sequence length="198" mass="21988">MRREQIMGWVKDERLGLADLLEGLSQQEWDVQSLCEGWTVRDVAAHLSLSTRMTIRLSIRGAIRARGNVHRMFDLLARERASQFTPQELVAQIRETAGSTHLTPGASPLDPLIDMLVHGQDIARPLGRPRPMPLDAAVAALDHAWNSRFYGAQRRLRGHRLIATDREWAGGAGPEEIRGPVADLLLLATGRKLRAPAS</sequence>
<gene>
    <name evidence="2" type="ORF">JOM49_006869</name>
</gene>
<dbReference type="Pfam" id="PF11716">
    <property type="entry name" value="MDMPI_N"/>
    <property type="match status" value="1"/>
</dbReference>
<dbReference type="EMBL" id="JAGGMS010000001">
    <property type="protein sequence ID" value="MBP2185343.1"/>
    <property type="molecule type" value="Genomic_DNA"/>
</dbReference>
<dbReference type="RefSeq" id="WP_209668240.1">
    <property type="nucleotide sequence ID" value="NZ_JAGGMS010000001.1"/>
</dbReference>
<organism evidence="2 3">
    <name type="scientific">Amycolatopsis magusensis</name>
    <dbReference type="NCBI Taxonomy" id="882444"/>
    <lineage>
        <taxon>Bacteria</taxon>
        <taxon>Bacillati</taxon>
        <taxon>Actinomycetota</taxon>
        <taxon>Actinomycetes</taxon>
        <taxon>Pseudonocardiales</taxon>
        <taxon>Pseudonocardiaceae</taxon>
        <taxon>Amycolatopsis</taxon>
    </lineage>
</organism>
<dbReference type="NCBIfam" id="TIGR03083">
    <property type="entry name" value="maleylpyruvate isomerase family mycothiol-dependent enzyme"/>
    <property type="match status" value="1"/>
</dbReference>
<reference evidence="2 3" key="1">
    <citation type="submission" date="2021-03" db="EMBL/GenBank/DDBJ databases">
        <title>Sequencing the genomes of 1000 actinobacteria strains.</title>
        <authorList>
            <person name="Klenk H.-P."/>
        </authorList>
    </citation>
    <scope>NUCLEOTIDE SEQUENCE [LARGE SCALE GENOMIC DNA]</scope>
    <source>
        <strain evidence="2 3">DSM 45510</strain>
    </source>
</reference>
<dbReference type="InterPro" id="IPR034660">
    <property type="entry name" value="DinB/YfiT-like"/>
</dbReference>
<dbReference type="InterPro" id="IPR024344">
    <property type="entry name" value="MDMPI_metal-binding"/>
</dbReference>
<comment type="caution">
    <text evidence="2">The sequence shown here is derived from an EMBL/GenBank/DDBJ whole genome shotgun (WGS) entry which is preliminary data.</text>
</comment>
<proteinExistence type="predicted"/>
<evidence type="ECO:0000313" key="3">
    <source>
        <dbReference type="Proteomes" id="UP000741013"/>
    </source>
</evidence>
<keyword evidence="3" id="KW-1185">Reference proteome</keyword>
<protein>
    <submittedName>
        <fullName evidence="2">Uncharacterized protein (TIGR03083 family)</fullName>
    </submittedName>
</protein>
<evidence type="ECO:0000313" key="2">
    <source>
        <dbReference type="EMBL" id="MBP2185343.1"/>
    </source>
</evidence>
<accession>A0ABS4Q104</accession>
<evidence type="ECO:0000259" key="1">
    <source>
        <dbReference type="Pfam" id="PF11716"/>
    </source>
</evidence>
<dbReference type="Gene3D" id="1.20.120.450">
    <property type="entry name" value="dinb family like domain"/>
    <property type="match status" value="1"/>
</dbReference>
<feature type="domain" description="Mycothiol-dependent maleylpyruvate isomerase metal-binding" evidence="1">
    <location>
        <begin position="16"/>
        <end position="101"/>
    </location>
</feature>